<evidence type="ECO:0000256" key="6">
    <source>
        <dbReference type="ARBA" id="ARBA00023004"/>
    </source>
</evidence>
<evidence type="ECO:0000256" key="3">
    <source>
        <dbReference type="ARBA" id="ARBA00022896"/>
    </source>
</evidence>
<evidence type="ECO:0000256" key="1">
    <source>
        <dbReference type="ARBA" id="ARBA00001961"/>
    </source>
</evidence>
<dbReference type="PANTHER" id="PTHR12907">
    <property type="entry name" value="EGL NINE HOMOLOG-RELATED"/>
    <property type="match status" value="1"/>
</dbReference>
<evidence type="ECO:0000256" key="4">
    <source>
        <dbReference type="ARBA" id="ARBA00022964"/>
    </source>
</evidence>
<organism evidence="8 9">
    <name type="scientific">Advenella mandrilli</name>
    <dbReference type="NCBI Taxonomy" id="2800330"/>
    <lineage>
        <taxon>Bacteria</taxon>
        <taxon>Pseudomonadati</taxon>
        <taxon>Pseudomonadota</taxon>
        <taxon>Betaproteobacteria</taxon>
        <taxon>Burkholderiales</taxon>
        <taxon>Alcaligenaceae</taxon>
    </lineage>
</organism>
<comment type="cofactor">
    <cofactor evidence="1">
        <name>L-ascorbate</name>
        <dbReference type="ChEBI" id="CHEBI:38290"/>
    </cofactor>
</comment>
<dbReference type="Gene3D" id="2.60.120.620">
    <property type="entry name" value="q2cbj1_9rhob like domain"/>
    <property type="match status" value="1"/>
</dbReference>
<dbReference type="InterPro" id="IPR051559">
    <property type="entry name" value="HIF_prolyl_hydroxylases"/>
</dbReference>
<sequence length="209" mass="24305">MMNAINNILSALETQGWAICDGLIPTDLTHRLFTEGQQRWEQGQFHDARIGREQQLTRITSIRGDAILWLEPESQYPASQEMFQLTGLMQQALNRYFFLGLKHMELHYARYASGTGYIRHLDQHKNTAFRKITLVSYLNPEWTEADGGELVLYDPENPKQEINRILPIAGRTVIFRSDLIEHEVLPCQKPRWSITGWFRDDEKLFDLAA</sequence>
<comment type="caution">
    <text evidence="8">The sequence shown here is derived from an EMBL/GenBank/DDBJ whole genome shotgun (WGS) entry which is preliminary data.</text>
</comment>
<keyword evidence="3" id="KW-0847">Vitamin C</keyword>
<dbReference type="PANTHER" id="PTHR12907:SF26">
    <property type="entry name" value="HIF PROLYL HYDROXYLASE, ISOFORM C"/>
    <property type="match status" value="1"/>
</dbReference>
<evidence type="ECO:0000256" key="5">
    <source>
        <dbReference type="ARBA" id="ARBA00023002"/>
    </source>
</evidence>
<keyword evidence="9" id="KW-1185">Reference proteome</keyword>
<dbReference type="RefSeq" id="WP_200235673.1">
    <property type="nucleotide sequence ID" value="NZ_JAENGP010000008.1"/>
</dbReference>
<dbReference type="SMART" id="SM00702">
    <property type="entry name" value="P4Hc"/>
    <property type="match status" value="1"/>
</dbReference>
<feature type="domain" description="Fe2OG dioxygenase" evidence="7">
    <location>
        <begin position="102"/>
        <end position="200"/>
    </location>
</feature>
<gene>
    <name evidence="8" type="ORF">JHL22_07760</name>
</gene>
<dbReference type="Proteomes" id="UP000635316">
    <property type="component" value="Unassembled WGS sequence"/>
</dbReference>
<dbReference type="InterPro" id="IPR006620">
    <property type="entry name" value="Pro_4_hyd_alph"/>
</dbReference>
<accession>A0ABS1EEE8</accession>
<dbReference type="Pfam" id="PF13640">
    <property type="entry name" value="2OG-FeII_Oxy_3"/>
    <property type="match status" value="1"/>
</dbReference>
<name>A0ABS1EEE8_9BURK</name>
<dbReference type="InterPro" id="IPR005123">
    <property type="entry name" value="Oxoglu/Fe-dep_dioxygenase_dom"/>
</dbReference>
<keyword evidence="6" id="KW-0408">Iron</keyword>
<keyword evidence="4" id="KW-0223">Dioxygenase</keyword>
<evidence type="ECO:0000256" key="2">
    <source>
        <dbReference type="ARBA" id="ARBA00022723"/>
    </source>
</evidence>
<evidence type="ECO:0000313" key="8">
    <source>
        <dbReference type="EMBL" id="MBK1781109.1"/>
    </source>
</evidence>
<keyword evidence="5" id="KW-0560">Oxidoreductase</keyword>
<protein>
    <submittedName>
        <fullName evidence="8">2OG-Fe(II) oxygenase</fullName>
    </submittedName>
</protein>
<dbReference type="EMBL" id="JAENGP010000008">
    <property type="protein sequence ID" value="MBK1781109.1"/>
    <property type="molecule type" value="Genomic_DNA"/>
</dbReference>
<evidence type="ECO:0000259" key="7">
    <source>
        <dbReference type="PROSITE" id="PS51471"/>
    </source>
</evidence>
<dbReference type="PROSITE" id="PS51471">
    <property type="entry name" value="FE2OG_OXY"/>
    <property type="match status" value="1"/>
</dbReference>
<reference evidence="8 9" key="1">
    <citation type="submission" date="2020-12" db="EMBL/GenBank/DDBJ databases">
        <authorList>
            <person name="Lu T."/>
            <person name="Wang Q."/>
            <person name="Han X."/>
        </authorList>
    </citation>
    <scope>NUCLEOTIDE SEQUENCE [LARGE SCALE GENOMIC DNA]</scope>
    <source>
        <strain evidence="8 9">WQ 585</strain>
    </source>
</reference>
<evidence type="ECO:0000313" key="9">
    <source>
        <dbReference type="Proteomes" id="UP000635316"/>
    </source>
</evidence>
<dbReference type="InterPro" id="IPR044862">
    <property type="entry name" value="Pro_4_hyd_alph_FE2OG_OXY"/>
</dbReference>
<proteinExistence type="predicted"/>
<keyword evidence="2" id="KW-0479">Metal-binding</keyword>